<evidence type="ECO:0000313" key="2">
    <source>
        <dbReference type="EMBL" id="MBB5911554.1"/>
    </source>
</evidence>
<name>A0A7W9UFT6_9NOCA</name>
<proteinExistence type="predicted"/>
<comment type="caution">
    <text evidence="2">The sequence shown here is derived from an EMBL/GenBank/DDBJ whole genome shotgun (WGS) entry which is preliminary data.</text>
</comment>
<evidence type="ECO:0000256" key="1">
    <source>
        <dbReference type="SAM" id="MobiDB-lite"/>
    </source>
</evidence>
<reference evidence="2 3" key="1">
    <citation type="submission" date="2020-08" db="EMBL/GenBank/DDBJ databases">
        <title>Sequencing the genomes of 1000 actinobacteria strains.</title>
        <authorList>
            <person name="Klenk H.-P."/>
        </authorList>
    </citation>
    <scope>NUCLEOTIDE SEQUENCE [LARGE SCALE GENOMIC DNA]</scope>
    <source>
        <strain evidence="2 3">DSM 43582</strain>
    </source>
</reference>
<keyword evidence="3" id="KW-1185">Reference proteome</keyword>
<evidence type="ECO:0000313" key="3">
    <source>
        <dbReference type="Proteomes" id="UP000540412"/>
    </source>
</evidence>
<feature type="region of interest" description="Disordered" evidence="1">
    <location>
        <begin position="32"/>
        <end position="58"/>
    </location>
</feature>
<dbReference type="AlphaFoldDB" id="A0A7W9UFT6"/>
<dbReference type="Proteomes" id="UP000540412">
    <property type="component" value="Unassembled WGS sequence"/>
</dbReference>
<gene>
    <name evidence="2" type="ORF">BJY24_000421</name>
</gene>
<protein>
    <submittedName>
        <fullName evidence="2">Uncharacterized protein</fullName>
    </submittedName>
</protein>
<accession>A0A7W9UFT6</accession>
<sequence length="58" mass="6028">MGGARGGKSEDDEKGHDLPEWLRNMENAEELLGPAPRTIPGGVIGGDYSDPSPPPAGQ</sequence>
<dbReference type="RefSeq" id="WP_157185575.1">
    <property type="nucleotide sequence ID" value="NZ_JACHIT010000001.1"/>
</dbReference>
<dbReference type="EMBL" id="JACHIT010000001">
    <property type="protein sequence ID" value="MBB5911554.1"/>
    <property type="molecule type" value="Genomic_DNA"/>
</dbReference>
<organism evidence="2 3">
    <name type="scientific">Nocardia transvalensis</name>
    <dbReference type="NCBI Taxonomy" id="37333"/>
    <lineage>
        <taxon>Bacteria</taxon>
        <taxon>Bacillati</taxon>
        <taxon>Actinomycetota</taxon>
        <taxon>Actinomycetes</taxon>
        <taxon>Mycobacteriales</taxon>
        <taxon>Nocardiaceae</taxon>
        <taxon>Nocardia</taxon>
    </lineage>
</organism>